<sequence>IFALKEGQEEEPLENIYQNLEFDKNNEDHRKPPERNPFLDQIKAANSISQSTSTDWMKQQEEASRTNRMM</sequence>
<accession>A0AAW5L9B5</accession>
<dbReference type="EMBL" id="JANHEB010000453">
    <property type="protein sequence ID" value="MCQ6289424.1"/>
    <property type="molecule type" value="Genomic_DNA"/>
</dbReference>
<feature type="non-terminal residue" evidence="2">
    <location>
        <position position="70"/>
    </location>
</feature>
<feature type="region of interest" description="Disordered" evidence="1">
    <location>
        <begin position="47"/>
        <end position="70"/>
    </location>
</feature>
<evidence type="ECO:0000256" key="1">
    <source>
        <dbReference type="SAM" id="MobiDB-lite"/>
    </source>
</evidence>
<dbReference type="Proteomes" id="UP001204643">
    <property type="component" value="Unassembled WGS sequence"/>
</dbReference>
<protein>
    <submittedName>
        <fullName evidence="2">Uncharacterized protein</fullName>
    </submittedName>
</protein>
<reference evidence="2" key="1">
    <citation type="submission" date="2022-07" db="EMBL/GenBank/DDBJ databases">
        <title>Identification and characterization of Bacillus thuringiensis and other Bacillus cereus group isolates from spinach by whole genome sequencing.</title>
        <authorList>
            <person name="Zao X."/>
            <person name="Zervas A."/>
            <person name="Hendriks M."/>
            <person name="Rajkovic A."/>
            <person name="Van Overbeek L."/>
            <person name="Hendriksen N.B."/>
            <person name="Uyttendaele M."/>
        </authorList>
    </citation>
    <scope>NUCLEOTIDE SEQUENCE</scope>
    <source>
        <strain evidence="2">781001F-1</strain>
    </source>
</reference>
<feature type="compositionally biased region" description="Basic and acidic residues" evidence="1">
    <location>
        <begin position="58"/>
        <end position="70"/>
    </location>
</feature>
<evidence type="ECO:0000313" key="3">
    <source>
        <dbReference type="Proteomes" id="UP001204643"/>
    </source>
</evidence>
<gene>
    <name evidence="2" type="ORF">NPM19_33540</name>
</gene>
<dbReference type="RefSeq" id="WP_256425716.1">
    <property type="nucleotide sequence ID" value="NZ_JANHEB010000453.1"/>
</dbReference>
<evidence type="ECO:0000313" key="2">
    <source>
        <dbReference type="EMBL" id="MCQ6289424.1"/>
    </source>
</evidence>
<proteinExistence type="predicted"/>
<comment type="caution">
    <text evidence="2">The sequence shown here is derived from an EMBL/GenBank/DDBJ whole genome shotgun (WGS) entry which is preliminary data.</text>
</comment>
<name>A0AAW5L9B5_BACCE</name>
<feature type="non-terminal residue" evidence="2">
    <location>
        <position position="1"/>
    </location>
</feature>
<organism evidence="2 3">
    <name type="scientific">Bacillus cereus</name>
    <dbReference type="NCBI Taxonomy" id="1396"/>
    <lineage>
        <taxon>Bacteria</taxon>
        <taxon>Bacillati</taxon>
        <taxon>Bacillota</taxon>
        <taxon>Bacilli</taxon>
        <taxon>Bacillales</taxon>
        <taxon>Bacillaceae</taxon>
        <taxon>Bacillus</taxon>
        <taxon>Bacillus cereus group</taxon>
    </lineage>
</organism>
<feature type="compositionally biased region" description="Polar residues" evidence="1">
    <location>
        <begin position="47"/>
        <end position="57"/>
    </location>
</feature>
<dbReference type="AlphaFoldDB" id="A0AAW5L9B5"/>